<organism evidence="1">
    <name type="scientific">Tanacetum cinerariifolium</name>
    <name type="common">Dalmatian daisy</name>
    <name type="synonym">Chrysanthemum cinerariifolium</name>
    <dbReference type="NCBI Taxonomy" id="118510"/>
    <lineage>
        <taxon>Eukaryota</taxon>
        <taxon>Viridiplantae</taxon>
        <taxon>Streptophyta</taxon>
        <taxon>Embryophyta</taxon>
        <taxon>Tracheophyta</taxon>
        <taxon>Spermatophyta</taxon>
        <taxon>Magnoliopsida</taxon>
        <taxon>eudicotyledons</taxon>
        <taxon>Gunneridae</taxon>
        <taxon>Pentapetalae</taxon>
        <taxon>asterids</taxon>
        <taxon>campanulids</taxon>
        <taxon>Asterales</taxon>
        <taxon>Asteraceae</taxon>
        <taxon>Asteroideae</taxon>
        <taxon>Anthemideae</taxon>
        <taxon>Anthemidinae</taxon>
        <taxon>Tanacetum</taxon>
    </lineage>
</organism>
<accession>A0A6L2P7C4</accession>
<evidence type="ECO:0000313" key="1">
    <source>
        <dbReference type="EMBL" id="GEU94330.1"/>
    </source>
</evidence>
<name>A0A6L2P7C4_TANCI</name>
<reference evidence="1" key="1">
    <citation type="journal article" date="2019" name="Sci. Rep.">
        <title>Draft genome of Tanacetum cinerariifolium, the natural source of mosquito coil.</title>
        <authorList>
            <person name="Yamashiro T."/>
            <person name="Shiraishi A."/>
            <person name="Satake H."/>
            <person name="Nakayama K."/>
        </authorList>
    </citation>
    <scope>NUCLEOTIDE SEQUENCE</scope>
</reference>
<gene>
    <name evidence="1" type="ORF">Tci_066308</name>
</gene>
<sequence>MADEGLPDALDRRCENLNLEVYKFNGPGDVALSMYNKVSHEGLELLLVSGDHDFVLRKDGMN</sequence>
<dbReference type="EMBL" id="BKCJ010011050">
    <property type="protein sequence ID" value="GEU94330.1"/>
    <property type="molecule type" value="Genomic_DNA"/>
</dbReference>
<feature type="non-terminal residue" evidence="1">
    <location>
        <position position="62"/>
    </location>
</feature>
<proteinExistence type="predicted"/>
<protein>
    <recommendedName>
        <fullName evidence="2">NYN domain-containing protein</fullName>
    </recommendedName>
</protein>
<dbReference type="AlphaFoldDB" id="A0A6L2P7C4"/>
<comment type="caution">
    <text evidence="1">The sequence shown here is derived from an EMBL/GenBank/DDBJ whole genome shotgun (WGS) entry which is preliminary data.</text>
</comment>
<evidence type="ECO:0008006" key="2">
    <source>
        <dbReference type="Google" id="ProtNLM"/>
    </source>
</evidence>